<name>A0A3B1CN96_9ZZZZ</name>
<dbReference type="PANTHER" id="PTHR11108:SF1">
    <property type="entry name" value="FERROCHELATASE, MITOCHONDRIAL"/>
    <property type="match status" value="1"/>
</dbReference>
<dbReference type="SUPFAM" id="SSF53800">
    <property type="entry name" value="Chelatase"/>
    <property type="match status" value="1"/>
</dbReference>
<dbReference type="GO" id="GO:0004325">
    <property type="term" value="F:ferrochelatase activity"/>
    <property type="evidence" value="ECO:0007669"/>
    <property type="project" value="InterPro"/>
</dbReference>
<evidence type="ECO:0000256" key="1">
    <source>
        <dbReference type="ARBA" id="ARBA00004744"/>
    </source>
</evidence>
<dbReference type="HAMAP" id="MF_00323">
    <property type="entry name" value="Ferrochelatase"/>
    <property type="match status" value="1"/>
</dbReference>
<organism evidence="6">
    <name type="scientific">hydrothermal vent metagenome</name>
    <dbReference type="NCBI Taxonomy" id="652676"/>
    <lineage>
        <taxon>unclassified sequences</taxon>
        <taxon>metagenomes</taxon>
        <taxon>ecological metagenomes</taxon>
    </lineage>
</organism>
<dbReference type="InterPro" id="IPR033644">
    <property type="entry name" value="Ferrochelatase_C"/>
</dbReference>
<accession>A0A3B1CN96</accession>
<dbReference type="PANTHER" id="PTHR11108">
    <property type="entry name" value="FERROCHELATASE"/>
    <property type="match status" value="1"/>
</dbReference>
<evidence type="ECO:0000313" key="6">
    <source>
        <dbReference type="EMBL" id="VAX32016.1"/>
    </source>
</evidence>
<dbReference type="InterPro" id="IPR019772">
    <property type="entry name" value="Ferrochelatase_AS"/>
</dbReference>
<dbReference type="AlphaFoldDB" id="A0A3B1CN96"/>
<keyword evidence="4 6" id="KW-0456">Lyase</keyword>
<evidence type="ECO:0000256" key="3">
    <source>
        <dbReference type="ARBA" id="ARBA00023133"/>
    </source>
</evidence>
<evidence type="ECO:0000256" key="5">
    <source>
        <dbReference type="ARBA" id="ARBA00023244"/>
    </source>
</evidence>
<reference evidence="6" key="1">
    <citation type="submission" date="2018-06" db="EMBL/GenBank/DDBJ databases">
        <authorList>
            <person name="Zhirakovskaya E."/>
        </authorList>
    </citation>
    <scope>NUCLEOTIDE SEQUENCE</scope>
</reference>
<gene>
    <name evidence="6" type="ORF">MNBD_NITROSPIRAE01-1851</name>
</gene>
<dbReference type="PROSITE" id="PS00534">
    <property type="entry name" value="FERROCHELATASE"/>
    <property type="match status" value="1"/>
</dbReference>
<sequence>MKNLTAVLLMAHGAPESLDEVSPYLRNIMGRSPSKEVIDEIKERYRLAGGKSPLLEITQQQATALEKSLNQNGKKFKVYIGMRHWHPFIHETVKQITADQPERLLALSLAPHYSKLSVGAYLQTLNEALSAADLDIPVHEVKSWAVEPALIAAFKEHIQNELAQYKDAMRHSLCLLFTAHSLPESVIKEGDPYPDEVRATVSAIVERLDLKTPIIPWFFAYQSQGLRPGKWLGPSVEETLGNLGEAGCSHLVVAPIGFVSDHIEILYDVDIHFKGLAASQGITLKRIPSLNTTPLFIKALSNVIQSHLPKST</sequence>
<dbReference type="EC" id="4.99.1.-" evidence="6"/>
<dbReference type="InterPro" id="IPR001015">
    <property type="entry name" value="Ferrochelatase"/>
</dbReference>
<dbReference type="CDD" id="cd00419">
    <property type="entry name" value="Ferrochelatase_C"/>
    <property type="match status" value="1"/>
</dbReference>
<keyword evidence="3" id="KW-0350">Heme biosynthesis</keyword>
<dbReference type="InterPro" id="IPR033659">
    <property type="entry name" value="Ferrochelatase_N"/>
</dbReference>
<dbReference type="GO" id="GO:0006783">
    <property type="term" value="P:heme biosynthetic process"/>
    <property type="evidence" value="ECO:0007669"/>
    <property type="project" value="UniProtKB-KW"/>
</dbReference>
<dbReference type="NCBIfam" id="TIGR00109">
    <property type="entry name" value="hemH"/>
    <property type="match status" value="1"/>
</dbReference>
<protein>
    <submittedName>
        <fullName evidence="6">Coproporphyrin ferrochelatase</fullName>
        <ecNumber evidence="6">4.99.1.-</ecNumber>
    </submittedName>
</protein>
<dbReference type="Pfam" id="PF00762">
    <property type="entry name" value="Ferrochelatase"/>
    <property type="match status" value="1"/>
</dbReference>
<evidence type="ECO:0000256" key="2">
    <source>
        <dbReference type="ARBA" id="ARBA00023004"/>
    </source>
</evidence>
<keyword evidence="5" id="KW-0627">Porphyrin biosynthesis</keyword>
<dbReference type="CDD" id="cd03411">
    <property type="entry name" value="Ferrochelatase_N"/>
    <property type="match status" value="1"/>
</dbReference>
<evidence type="ECO:0000256" key="4">
    <source>
        <dbReference type="ARBA" id="ARBA00023239"/>
    </source>
</evidence>
<dbReference type="UniPathway" id="UPA00252"/>
<proteinExistence type="inferred from homology"/>
<dbReference type="Gene3D" id="3.40.50.1400">
    <property type="match status" value="2"/>
</dbReference>
<keyword evidence="2" id="KW-0408">Iron</keyword>
<comment type="pathway">
    <text evidence="1">Porphyrin-containing compound metabolism; protoheme biosynthesis.</text>
</comment>
<dbReference type="EMBL" id="UOGF01000081">
    <property type="protein sequence ID" value="VAX32016.1"/>
    <property type="molecule type" value="Genomic_DNA"/>
</dbReference>